<dbReference type="CTD" id="152579"/>
<dbReference type="GeneID" id="102383773"/>
<dbReference type="KEGG" id="asn:102383773"/>
<feature type="region of interest" description="Disordered" evidence="3">
    <location>
        <begin position="24"/>
        <end position="49"/>
    </location>
</feature>
<keyword evidence="4" id="KW-1185">Reference proteome</keyword>
<keyword evidence="2" id="KW-0653">Protein transport</keyword>
<dbReference type="InterPro" id="IPR027482">
    <property type="entry name" value="Sec1-like_dom2"/>
</dbReference>
<organism evidence="4 5">
    <name type="scientific">Alligator sinensis</name>
    <name type="common">Chinese alligator</name>
    <dbReference type="NCBI Taxonomy" id="38654"/>
    <lineage>
        <taxon>Eukaryota</taxon>
        <taxon>Metazoa</taxon>
        <taxon>Chordata</taxon>
        <taxon>Craniata</taxon>
        <taxon>Vertebrata</taxon>
        <taxon>Euteleostomi</taxon>
        <taxon>Archelosauria</taxon>
        <taxon>Archosauria</taxon>
        <taxon>Crocodylia</taxon>
        <taxon>Alligatoridae</taxon>
        <taxon>Alligatorinae</taxon>
        <taxon>Alligator</taxon>
    </lineage>
</organism>
<evidence type="ECO:0000313" key="5">
    <source>
        <dbReference type="RefSeq" id="XP_025054129.1"/>
    </source>
</evidence>
<evidence type="ECO:0000256" key="2">
    <source>
        <dbReference type="ARBA" id="ARBA00022927"/>
    </source>
</evidence>
<dbReference type="RefSeq" id="XP_025054129.1">
    <property type="nucleotide sequence ID" value="XM_025198344.1"/>
</dbReference>
<reference evidence="5" key="1">
    <citation type="submission" date="2025-08" db="UniProtKB">
        <authorList>
            <consortium name="RefSeq"/>
        </authorList>
    </citation>
    <scope>IDENTIFICATION</scope>
</reference>
<keyword evidence="2" id="KW-0813">Transport</keyword>
<dbReference type="Gene3D" id="3.40.50.1910">
    <property type="match status" value="1"/>
</dbReference>
<evidence type="ECO:0000256" key="3">
    <source>
        <dbReference type="SAM" id="MobiDB-lite"/>
    </source>
</evidence>
<sequence length="668" mass="73378">MRSTPATPPPPALLKRLEQFLTSRLHAAGKPRGPNPARSSSNHAAAPGTCDCGPGQPKALFVVSGLLRGRTADTIHDVLSLSSFQYCVVFTAASPAAHLLAQRGGAEHDAGGAAAAFELFEEKMCQWMGNLGYTAEVLHVPLLLVPVSAHLFVMPAFSSLFPLMPEDLPRLNSSRPEKRKLSNLSDLDFALLPTELQLQIRMLVSGLNALFEFLDVREESFAIGTLSKVIAGDLANYALAKNRRKTAQGRASVIFIDRTLDLTGAVGHHGDNLAEKVLSVLPKLPGHANDVMVNMVELTALQTPDDSCSIIAPGCLAQPNDPAAKALWESFMNLKHKEAVMEVRRHLVEAASRENLPIKMSMGRVTPEQLSSYIQLFKNNFKALENHCGLLQLVLATIQTLKHPKNAKWDNFLAFERLLLQNIGESEMPSVLNQLLPMIKSHNNRKEDDYNCEDFLILLVYIYSVVGEVRAGKALDEAEGEVKKALVQAFCDEPELSSLLQKITGCDSAQTLTFEKAMAAVDSIFKSLWDVSRARMHMKQFNSVHIPGSNIHQATYKPLLKQVVEEIFNSDRPDPVDIEHMSAGLTDLLKTGFSMFMKVNRPHPGDHPLLIFYMVGGVTVSEVKMLKDLISARKPSVQVIVLSSTLLTPLHIPELLFAADHLQPDIGI</sequence>
<dbReference type="Proteomes" id="UP000189705">
    <property type="component" value="Unplaced"/>
</dbReference>
<dbReference type="InParanoid" id="A0A3Q0G381"/>
<dbReference type="STRING" id="38654.A0A3Q0G381"/>
<proteinExistence type="inferred from homology"/>
<dbReference type="AlphaFoldDB" id="A0A3Q0G381"/>
<dbReference type="GO" id="GO:0016192">
    <property type="term" value="P:vesicle-mediated transport"/>
    <property type="evidence" value="ECO:0007669"/>
    <property type="project" value="InterPro"/>
</dbReference>
<dbReference type="PANTHER" id="PTHR11679">
    <property type="entry name" value="VESICLE PROTEIN SORTING-ASSOCIATED"/>
    <property type="match status" value="1"/>
</dbReference>
<protein>
    <submittedName>
        <fullName evidence="5">Sec1 family domain-containing protein 2</fullName>
    </submittedName>
</protein>
<dbReference type="FunCoup" id="A0A3Q0G381">
    <property type="interactions" value="279"/>
</dbReference>
<dbReference type="Pfam" id="PF00995">
    <property type="entry name" value="Sec1"/>
    <property type="match status" value="1"/>
</dbReference>
<gene>
    <name evidence="5" type="primary">SCFD2</name>
</gene>
<dbReference type="GO" id="GO:0015031">
    <property type="term" value="P:protein transport"/>
    <property type="evidence" value="ECO:0007669"/>
    <property type="project" value="UniProtKB-KW"/>
</dbReference>
<evidence type="ECO:0000313" key="4">
    <source>
        <dbReference type="Proteomes" id="UP000189705"/>
    </source>
</evidence>
<evidence type="ECO:0000256" key="1">
    <source>
        <dbReference type="ARBA" id="ARBA00009884"/>
    </source>
</evidence>
<dbReference type="SUPFAM" id="SSF56815">
    <property type="entry name" value="Sec1/munc18-like (SM) proteins"/>
    <property type="match status" value="1"/>
</dbReference>
<name>A0A3Q0G381_ALLSI</name>
<dbReference type="InterPro" id="IPR036045">
    <property type="entry name" value="Sec1-like_sf"/>
</dbReference>
<accession>A0A3Q0G381</accession>
<dbReference type="InterPro" id="IPR001619">
    <property type="entry name" value="Sec1-like"/>
</dbReference>
<comment type="similarity">
    <text evidence="1">Belongs to the STXBP/unc-18/SEC1 family.</text>
</comment>